<dbReference type="Proteomes" id="UP001055439">
    <property type="component" value="Chromosome 1"/>
</dbReference>
<evidence type="ECO:0000313" key="2">
    <source>
        <dbReference type="EMBL" id="URD76738.1"/>
    </source>
</evidence>
<dbReference type="AlphaFoldDB" id="A0A9E7JD42"/>
<feature type="non-terminal residue" evidence="2">
    <location>
        <position position="1"/>
    </location>
</feature>
<sequence length="141" mass="14106">KTLVSYHHDRLGHERVPPPRLASELTPAEVQEDMVVVQDIPEANVDEGAGIACGGHGGEDVVVTGFWLGGGLLAGVVRSGELPDDMHGRDGCSSLRPHAGGGGRGGCFGGFVDTADTGGGGGGRGGCSGSFVDTAAESPRA</sequence>
<dbReference type="EMBL" id="CP097502">
    <property type="protein sequence ID" value="URD76738.1"/>
    <property type="molecule type" value="Genomic_DNA"/>
</dbReference>
<proteinExistence type="predicted"/>
<reference evidence="2" key="1">
    <citation type="submission" date="2022-05" db="EMBL/GenBank/DDBJ databases">
        <title>The Musa troglodytarum L. genome provides insights into the mechanism of non-climacteric behaviour and enrichment of carotenoids.</title>
        <authorList>
            <person name="Wang J."/>
        </authorList>
    </citation>
    <scope>NUCLEOTIDE SEQUENCE</scope>
    <source>
        <tissue evidence="2">Leaf</tissue>
    </source>
</reference>
<accession>A0A9E7JD42</accession>
<name>A0A9E7JD42_9LILI</name>
<evidence type="ECO:0000256" key="1">
    <source>
        <dbReference type="SAM" id="MobiDB-lite"/>
    </source>
</evidence>
<organism evidence="2 3">
    <name type="scientific">Musa troglodytarum</name>
    <name type="common">fe'i banana</name>
    <dbReference type="NCBI Taxonomy" id="320322"/>
    <lineage>
        <taxon>Eukaryota</taxon>
        <taxon>Viridiplantae</taxon>
        <taxon>Streptophyta</taxon>
        <taxon>Embryophyta</taxon>
        <taxon>Tracheophyta</taxon>
        <taxon>Spermatophyta</taxon>
        <taxon>Magnoliopsida</taxon>
        <taxon>Liliopsida</taxon>
        <taxon>Zingiberales</taxon>
        <taxon>Musaceae</taxon>
        <taxon>Musa</taxon>
    </lineage>
</organism>
<keyword evidence="3" id="KW-1185">Reference proteome</keyword>
<protein>
    <submittedName>
        <fullName evidence="2">Uncharacterized protein</fullName>
    </submittedName>
</protein>
<evidence type="ECO:0000313" key="3">
    <source>
        <dbReference type="Proteomes" id="UP001055439"/>
    </source>
</evidence>
<feature type="region of interest" description="Disordered" evidence="1">
    <location>
        <begin position="120"/>
        <end position="141"/>
    </location>
</feature>
<gene>
    <name evidence="2" type="ORF">MUK42_08842</name>
</gene>